<keyword evidence="1" id="KW-0812">Transmembrane</keyword>
<evidence type="ECO:0000313" key="3">
    <source>
        <dbReference type="Proteomes" id="UP001597326"/>
    </source>
</evidence>
<comment type="caution">
    <text evidence="2">The sequence shown here is derived from an EMBL/GenBank/DDBJ whole genome shotgun (WGS) entry which is preliminary data.</text>
</comment>
<dbReference type="EMBL" id="JBHUFZ010000003">
    <property type="protein sequence ID" value="MFD1888874.1"/>
    <property type="molecule type" value="Genomic_DNA"/>
</dbReference>
<evidence type="ECO:0000256" key="1">
    <source>
        <dbReference type="SAM" id="Phobius"/>
    </source>
</evidence>
<keyword evidence="1" id="KW-1133">Transmembrane helix</keyword>
<dbReference type="Proteomes" id="UP001597326">
    <property type="component" value="Unassembled WGS sequence"/>
</dbReference>
<accession>A0ABW4RT71</accession>
<name>A0ABW4RT71_9ACTN</name>
<feature type="transmembrane region" description="Helical" evidence="1">
    <location>
        <begin position="210"/>
        <end position="228"/>
    </location>
</feature>
<keyword evidence="3" id="KW-1185">Reference proteome</keyword>
<dbReference type="RefSeq" id="WP_343871956.1">
    <property type="nucleotide sequence ID" value="NZ_BAAAIX010000003.1"/>
</dbReference>
<protein>
    <submittedName>
        <fullName evidence="2">Uncharacterized protein</fullName>
    </submittedName>
</protein>
<feature type="transmembrane region" description="Helical" evidence="1">
    <location>
        <begin position="110"/>
        <end position="130"/>
    </location>
</feature>
<feature type="transmembrane region" description="Helical" evidence="1">
    <location>
        <begin position="79"/>
        <end position="98"/>
    </location>
</feature>
<keyword evidence="1" id="KW-0472">Membrane</keyword>
<feature type="transmembrane region" description="Helical" evidence="1">
    <location>
        <begin position="171"/>
        <end position="190"/>
    </location>
</feature>
<evidence type="ECO:0000313" key="2">
    <source>
        <dbReference type="EMBL" id="MFD1888874.1"/>
    </source>
</evidence>
<feature type="transmembrane region" description="Helical" evidence="1">
    <location>
        <begin position="142"/>
        <end position="159"/>
    </location>
</feature>
<reference evidence="3" key="1">
    <citation type="journal article" date="2019" name="Int. J. Syst. Evol. Microbiol.">
        <title>The Global Catalogue of Microorganisms (GCM) 10K type strain sequencing project: providing services to taxonomists for standard genome sequencing and annotation.</title>
        <authorList>
            <consortium name="The Broad Institute Genomics Platform"/>
            <consortium name="The Broad Institute Genome Sequencing Center for Infectious Disease"/>
            <person name="Wu L."/>
            <person name="Ma J."/>
        </authorList>
    </citation>
    <scope>NUCLEOTIDE SEQUENCE [LARGE SCALE GENOMIC DNA]</scope>
    <source>
        <strain evidence="3">CAIM 431</strain>
    </source>
</reference>
<proteinExistence type="predicted"/>
<sequence length="229" mass="25046">MSTDPYVAQAVSHEADQKWDRSFEEQMRLRGATGTSIGDALAMIDSHCQETGESRQQAFGDPARQAGLLHPGGLRPHGWLLRQFLPSLLTVVTLNLSLPNVGLDGRAIVPLWGVIALAASLPLVLTFPWIEYRMPGRKGSALQLATVGILLIVIMGLSWTHPAELHLDLRLVKGLSVLFGLLATLSWSTLNQDPAIDPRRPRSEQLVSPWLKNLLALIPLAWAVAQCFA</sequence>
<organism evidence="2 3">
    <name type="scientific">Luteococcus peritonei</name>
    <dbReference type="NCBI Taxonomy" id="88874"/>
    <lineage>
        <taxon>Bacteria</taxon>
        <taxon>Bacillati</taxon>
        <taxon>Actinomycetota</taxon>
        <taxon>Actinomycetes</taxon>
        <taxon>Propionibacteriales</taxon>
        <taxon>Propionibacteriaceae</taxon>
        <taxon>Luteococcus</taxon>
    </lineage>
</organism>
<gene>
    <name evidence="2" type="ORF">ACFSCS_01565</name>
</gene>